<evidence type="ECO:0000313" key="3">
    <source>
        <dbReference type="Proteomes" id="UP001286313"/>
    </source>
</evidence>
<name>A0AAE1JXY5_PETCI</name>
<feature type="compositionally biased region" description="Basic residues" evidence="1">
    <location>
        <begin position="1"/>
        <end position="10"/>
    </location>
</feature>
<sequence length="175" mass="19315">MRRCVPKKDKRTPDHLPNKSAKQQMNVFTEACGGSVGSWLAPSTIMGGGYKNKAQDSIFTHRPASQRRPRAKIQVALVYTRAPEIIDHRGPLSMQQIWSVMPSGRTNIFQTGATILQAGGVTPSHPDQAALQRCSNTPGPCNNSSAFPRVAKQWRAWLPRYTARLPRECSGAAYE</sequence>
<accession>A0AAE1JXY5</accession>
<evidence type="ECO:0000313" key="2">
    <source>
        <dbReference type="EMBL" id="KAK3860811.1"/>
    </source>
</evidence>
<organism evidence="2 3">
    <name type="scientific">Petrolisthes cinctipes</name>
    <name type="common">Flat porcelain crab</name>
    <dbReference type="NCBI Taxonomy" id="88211"/>
    <lineage>
        <taxon>Eukaryota</taxon>
        <taxon>Metazoa</taxon>
        <taxon>Ecdysozoa</taxon>
        <taxon>Arthropoda</taxon>
        <taxon>Crustacea</taxon>
        <taxon>Multicrustacea</taxon>
        <taxon>Malacostraca</taxon>
        <taxon>Eumalacostraca</taxon>
        <taxon>Eucarida</taxon>
        <taxon>Decapoda</taxon>
        <taxon>Pleocyemata</taxon>
        <taxon>Anomura</taxon>
        <taxon>Galatheoidea</taxon>
        <taxon>Porcellanidae</taxon>
        <taxon>Petrolisthes</taxon>
    </lineage>
</organism>
<dbReference type="Proteomes" id="UP001286313">
    <property type="component" value="Unassembled WGS sequence"/>
</dbReference>
<gene>
    <name evidence="2" type="ORF">Pcinc_033166</name>
</gene>
<dbReference type="EMBL" id="JAWQEG010004627">
    <property type="protein sequence ID" value="KAK3860811.1"/>
    <property type="molecule type" value="Genomic_DNA"/>
</dbReference>
<keyword evidence="3" id="KW-1185">Reference proteome</keyword>
<reference evidence="2" key="1">
    <citation type="submission" date="2023-10" db="EMBL/GenBank/DDBJ databases">
        <title>Genome assemblies of two species of porcelain crab, Petrolisthes cinctipes and Petrolisthes manimaculis (Anomura: Porcellanidae).</title>
        <authorList>
            <person name="Angst P."/>
        </authorList>
    </citation>
    <scope>NUCLEOTIDE SEQUENCE</scope>
    <source>
        <strain evidence="2">PB745_01</strain>
        <tissue evidence="2">Gill</tissue>
    </source>
</reference>
<comment type="caution">
    <text evidence="2">The sequence shown here is derived from an EMBL/GenBank/DDBJ whole genome shotgun (WGS) entry which is preliminary data.</text>
</comment>
<feature type="region of interest" description="Disordered" evidence="1">
    <location>
        <begin position="1"/>
        <end position="22"/>
    </location>
</feature>
<dbReference type="AlphaFoldDB" id="A0AAE1JXY5"/>
<evidence type="ECO:0000256" key="1">
    <source>
        <dbReference type="SAM" id="MobiDB-lite"/>
    </source>
</evidence>
<proteinExistence type="predicted"/>
<protein>
    <submittedName>
        <fullName evidence="2">Uncharacterized protein</fullName>
    </submittedName>
</protein>